<name>A0AAU9IVE9_9CILI</name>
<dbReference type="FunFam" id="3.30.200.20:FF:001093">
    <property type="entry name" value="Cyclin-dependent kinase-like 5"/>
    <property type="match status" value="1"/>
</dbReference>
<keyword evidence="5 6" id="KW-0067">ATP-binding</keyword>
<protein>
    <recommendedName>
        <fullName evidence="8">Protein kinase domain-containing protein</fullName>
    </recommendedName>
</protein>
<keyword evidence="10" id="KW-1185">Reference proteome</keyword>
<evidence type="ECO:0000256" key="6">
    <source>
        <dbReference type="PROSITE-ProRule" id="PRU10141"/>
    </source>
</evidence>
<evidence type="ECO:0000259" key="8">
    <source>
        <dbReference type="PROSITE" id="PS50011"/>
    </source>
</evidence>
<dbReference type="PROSITE" id="PS00108">
    <property type="entry name" value="PROTEIN_KINASE_ST"/>
    <property type="match status" value="1"/>
</dbReference>
<gene>
    <name evidence="9" type="ORF">BSTOLATCC_MIC24208</name>
</gene>
<accession>A0AAU9IVE9</accession>
<feature type="region of interest" description="Disordered" evidence="7">
    <location>
        <begin position="353"/>
        <end position="404"/>
    </location>
</feature>
<evidence type="ECO:0000313" key="10">
    <source>
        <dbReference type="Proteomes" id="UP001162131"/>
    </source>
</evidence>
<dbReference type="Pfam" id="PF00069">
    <property type="entry name" value="Pkinase"/>
    <property type="match status" value="1"/>
</dbReference>
<organism evidence="9 10">
    <name type="scientific">Blepharisma stoltei</name>
    <dbReference type="NCBI Taxonomy" id="1481888"/>
    <lineage>
        <taxon>Eukaryota</taxon>
        <taxon>Sar</taxon>
        <taxon>Alveolata</taxon>
        <taxon>Ciliophora</taxon>
        <taxon>Postciliodesmatophora</taxon>
        <taxon>Heterotrichea</taxon>
        <taxon>Heterotrichida</taxon>
        <taxon>Blepharismidae</taxon>
        <taxon>Blepharisma</taxon>
    </lineage>
</organism>
<feature type="compositionally biased region" description="Basic and acidic residues" evidence="7">
    <location>
        <begin position="368"/>
        <end position="384"/>
    </location>
</feature>
<dbReference type="SUPFAM" id="SSF56112">
    <property type="entry name" value="Protein kinase-like (PK-like)"/>
    <property type="match status" value="1"/>
</dbReference>
<evidence type="ECO:0000256" key="7">
    <source>
        <dbReference type="SAM" id="MobiDB-lite"/>
    </source>
</evidence>
<keyword evidence="4" id="KW-0418">Kinase</keyword>
<feature type="binding site" evidence="6">
    <location>
        <position position="34"/>
    </location>
    <ligand>
        <name>ATP</name>
        <dbReference type="ChEBI" id="CHEBI:30616"/>
    </ligand>
</feature>
<dbReference type="InterPro" id="IPR008271">
    <property type="entry name" value="Ser/Thr_kinase_AS"/>
</dbReference>
<evidence type="ECO:0000256" key="3">
    <source>
        <dbReference type="ARBA" id="ARBA00022741"/>
    </source>
</evidence>
<dbReference type="AlphaFoldDB" id="A0AAU9IVE9"/>
<comment type="caution">
    <text evidence="9">The sequence shown here is derived from an EMBL/GenBank/DDBJ whole genome shotgun (WGS) entry which is preliminary data.</text>
</comment>
<dbReference type="FunFam" id="1.10.510.10:FF:000624">
    <property type="entry name" value="Mitogen-activated protein kinase"/>
    <property type="match status" value="1"/>
</dbReference>
<dbReference type="SMART" id="SM00220">
    <property type="entry name" value="S_TKc"/>
    <property type="match status" value="1"/>
</dbReference>
<evidence type="ECO:0000256" key="2">
    <source>
        <dbReference type="ARBA" id="ARBA00022679"/>
    </source>
</evidence>
<dbReference type="Gene3D" id="1.10.510.10">
    <property type="entry name" value="Transferase(Phosphotransferase) domain 1"/>
    <property type="match status" value="1"/>
</dbReference>
<dbReference type="EMBL" id="CAJZBQ010000023">
    <property type="protein sequence ID" value="CAG9319657.1"/>
    <property type="molecule type" value="Genomic_DNA"/>
</dbReference>
<keyword evidence="2" id="KW-0808">Transferase</keyword>
<dbReference type="PROSITE" id="PS50011">
    <property type="entry name" value="PROTEIN_KINASE_DOM"/>
    <property type="match status" value="1"/>
</dbReference>
<dbReference type="Gene3D" id="3.30.200.20">
    <property type="entry name" value="Phosphorylase Kinase, domain 1"/>
    <property type="match status" value="1"/>
</dbReference>
<dbReference type="PROSITE" id="PS00107">
    <property type="entry name" value="PROTEIN_KINASE_ATP"/>
    <property type="match status" value="1"/>
</dbReference>
<keyword evidence="1" id="KW-0723">Serine/threonine-protein kinase</keyword>
<keyword evidence="3 6" id="KW-0547">Nucleotide-binding</keyword>
<dbReference type="InterPro" id="IPR017441">
    <property type="entry name" value="Protein_kinase_ATP_BS"/>
</dbReference>
<dbReference type="Proteomes" id="UP001162131">
    <property type="component" value="Unassembled WGS sequence"/>
</dbReference>
<evidence type="ECO:0000256" key="4">
    <source>
        <dbReference type="ARBA" id="ARBA00022777"/>
    </source>
</evidence>
<dbReference type="PANTHER" id="PTHR24055">
    <property type="entry name" value="MITOGEN-ACTIVATED PROTEIN KINASE"/>
    <property type="match status" value="1"/>
</dbReference>
<dbReference type="InterPro" id="IPR050117">
    <property type="entry name" value="MAPK"/>
</dbReference>
<dbReference type="InterPro" id="IPR011009">
    <property type="entry name" value="Kinase-like_dom_sf"/>
</dbReference>
<dbReference type="CDD" id="cd07833">
    <property type="entry name" value="STKc_CDKL"/>
    <property type="match status" value="1"/>
</dbReference>
<proteinExistence type="predicted"/>
<dbReference type="GO" id="GO:0005524">
    <property type="term" value="F:ATP binding"/>
    <property type="evidence" value="ECO:0007669"/>
    <property type="project" value="UniProtKB-UniRule"/>
</dbReference>
<evidence type="ECO:0000256" key="5">
    <source>
        <dbReference type="ARBA" id="ARBA00022840"/>
    </source>
</evidence>
<evidence type="ECO:0000313" key="9">
    <source>
        <dbReference type="EMBL" id="CAG9319657.1"/>
    </source>
</evidence>
<sequence>MNKYEVIGVVGEGAYGVVLKCKNKETGEIVAIKKFKESEDEEAVKKATIREVKILKMLNQENIVALKEAFRRQGKLYLVLEYVDQNLLEILESSQNGIEPQKVKSYIYQLCKAIDYCHRQEVIHRDIKPENLLISLDHKLKICDFGFARTIGNYGQLTDYVATRWYRSPELLLGGNYGKEVDIWAIGCIMGELADGQPLFPGENEVDQLYVIQRVLGALTQEQQEKFQTNPRFLGLKFPEINRLETLEKKYLAKLGPLAIDFMKCLLAMDPRERLNSTEALQHPYFDDLRGHSPQEKSAPSLFIKTETSKAKSRIIPLQNVVKPSKGFYFPKNQPTPTENRGAYMRAKDENSFSSTPHIKEPQSIPHYDTKFDQRGFKGSDGRAKTRTTNLVSESNEFDPPTFEKQRSRDFLKFDDGRTKKKNLSEEKMFNIHEEDSKISTKYMPRKKSKGQTYEFPYDGGLQRQSHTRGQLKQNFETDPNFQSARALPQIHNPNPYIDFNLKKHNYRTEESPDQGGGPHLITAFQGFEEPYNFQRNNKVYNFEVHSRQRAFY</sequence>
<dbReference type="GO" id="GO:0004674">
    <property type="term" value="F:protein serine/threonine kinase activity"/>
    <property type="evidence" value="ECO:0007669"/>
    <property type="project" value="UniProtKB-KW"/>
</dbReference>
<dbReference type="InterPro" id="IPR000719">
    <property type="entry name" value="Prot_kinase_dom"/>
</dbReference>
<reference evidence="9" key="1">
    <citation type="submission" date="2021-09" db="EMBL/GenBank/DDBJ databases">
        <authorList>
            <consortium name="AG Swart"/>
            <person name="Singh M."/>
            <person name="Singh A."/>
            <person name="Seah K."/>
            <person name="Emmerich C."/>
        </authorList>
    </citation>
    <scope>NUCLEOTIDE SEQUENCE</scope>
    <source>
        <strain evidence="9">ATCC30299</strain>
    </source>
</reference>
<feature type="domain" description="Protein kinase" evidence="8">
    <location>
        <begin position="4"/>
        <end position="286"/>
    </location>
</feature>
<evidence type="ECO:0000256" key="1">
    <source>
        <dbReference type="ARBA" id="ARBA00022527"/>
    </source>
</evidence>